<dbReference type="Pfam" id="PF00005">
    <property type="entry name" value="ABC_tran"/>
    <property type="match status" value="1"/>
</dbReference>
<name>A0A2N5Z9E6_MUIH1</name>
<reference evidence="4 5" key="1">
    <citation type="submission" date="2017-11" db="EMBL/GenBank/DDBJ databases">
        <title>Genome-resolved metagenomics identifies genetic mobility, metabolic interactions, and unexpected diversity in perchlorate-reducing communities.</title>
        <authorList>
            <person name="Barnum T.P."/>
            <person name="Figueroa I.A."/>
            <person name="Carlstrom C.I."/>
            <person name="Lucas L.N."/>
            <person name="Engelbrektson A.L."/>
            <person name="Coates J.D."/>
        </authorList>
    </citation>
    <scope>NUCLEOTIDE SEQUENCE [LARGE SCALE GENOMIC DNA]</scope>
    <source>
        <strain evidence="4">BM706</strain>
    </source>
</reference>
<evidence type="ECO:0000313" key="5">
    <source>
        <dbReference type="Proteomes" id="UP000234857"/>
    </source>
</evidence>
<accession>A0A2N5Z9E6</accession>
<dbReference type="EMBL" id="PKTG01000142">
    <property type="protein sequence ID" value="PLX15298.1"/>
    <property type="molecule type" value="Genomic_DNA"/>
</dbReference>
<keyword evidence="1" id="KW-0547">Nucleotide-binding</keyword>
<dbReference type="CDD" id="cd03230">
    <property type="entry name" value="ABC_DR_subfamily_A"/>
    <property type="match status" value="1"/>
</dbReference>
<protein>
    <submittedName>
        <fullName evidence="4">Multidrug ABC transporter ATP-binding protein</fullName>
    </submittedName>
</protein>
<organism evidence="4 5">
    <name type="scientific">Muiribacterium halophilum</name>
    <dbReference type="NCBI Taxonomy" id="2053465"/>
    <lineage>
        <taxon>Bacteria</taxon>
        <taxon>Candidatus Muiribacteriota</taxon>
        <taxon>Candidatus Muiribacteriia</taxon>
        <taxon>Candidatus Muiribacteriales</taxon>
        <taxon>Candidatus Muiribacteriaceae</taxon>
        <taxon>Candidatus Muiribacterium</taxon>
    </lineage>
</organism>
<sequence length="309" mass="34739">MEEKIVVKGLKKHFGDFKAVDDVSFSIEKGEIFGFLGPNGAGKSTTIKMLTGLLLPTEGKALINGESVFKDPEKVRENIGYMAQKFSLYDDLKVQENIDFYTGIYGIERSLIKERHDWIKEISGIKGFEERKTGDLSLGLKQRLALGCAIMHKPPVLFLDEPTSGVDPVSRARFWETINDLAHDGTTIFITTHYMDEADYCNRLSLIYNGKIIANGSPGQLKEMLADTPIFEIKTDDAVSLMKKIELGKEILEKYYFGQHVHIVASSTEAADDLRESLIKVGINIKSMDRIDATLENVFVSLVHREREK</sequence>
<dbReference type="InterPro" id="IPR003593">
    <property type="entry name" value="AAA+_ATPase"/>
</dbReference>
<evidence type="ECO:0000256" key="1">
    <source>
        <dbReference type="ARBA" id="ARBA00022741"/>
    </source>
</evidence>
<dbReference type="PANTHER" id="PTHR43038">
    <property type="entry name" value="ATP-BINDING CASSETTE, SUB-FAMILY H, MEMBER 1"/>
    <property type="match status" value="1"/>
</dbReference>
<comment type="caution">
    <text evidence="4">The sequence shown here is derived from an EMBL/GenBank/DDBJ whole genome shotgun (WGS) entry which is preliminary data.</text>
</comment>
<dbReference type="PANTHER" id="PTHR43038:SF3">
    <property type="entry name" value="ABC TRANSPORTER G FAMILY MEMBER 20 ISOFORM X1"/>
    <property type="match status" value="1"/>
</dbReference>
<dbReference type="InterPro" id="IPR027417">
    <property type="entry name" value="P-loop_NTPase"/>
</dbReference>
<dbReference type="PROSITE" id="PS50893">
    <property type="entry name" value="ABC_TRANSPORTER_2"/>
    <property type="match status" value="1"/>
</dbReference>
<dbReference type="GO" id="GO:0016887">
    <property type="term" value="F:ATP hydrolysis activity"/>
    <property type="evidence" value="ECO:0007669"/>
    <property type="project" value="InterPro"/>
</dbReference>
<dbReference type="SMART" id="SM00382">
    <property type="entry name" value="AAA"/>
    <property type="match status" value="1"/>
</dbReference>
<gene>
    <name evidence="4" type="ORF">C0601_13355</name>
</gene>
<evidence type="ECO:0000256" key="2">
    <source>
        <dbReference type="ARBA" id="ARBA00022840"/>
    </source>
</evidence>
<dbReference type="InterPro" id="IPR003439">
    <property type="entry name" value="ABC_transporter-like_ATP-bd"/>
</dbReference>
<proteinExistence type="predicted"/>
<evidence type="ECO:0000313" key="4">
    <source>
        <dbReference type="EMBL" id="PLX15298.1"/>
    </source>
</evidence>
<evidence type="ECO:0000259" key="3">
    <source>
        <dbReference type="PROSITE" id="PS50893"/>
    </source>
</evidence>
<dbReference type="Gene3D" id="3.40.50.300">
    <property type="entry name" value="P-loop containing nucleotide triphosphate hydrolases"/>
    <property type="match status" value="1"/>
</dbReference>
<dbReference type="GO" id="GO:0005524">
    <property type="term" value="F:ATP binding"/>
    <property type="evidence" value="ECO:0007669"/>
    <property type="project" value="UniProtKB-KW"/>
</dbReference>
<keyword evidence="2 4" id="KW-0067">ATP-binding</keyword>
<dbReference type="AlphaFoldDB" id="A0A2N5Z9E6"/>
<feature type="domain" description="ABC transporter" evidence="3">
    <location>
        <begin position="5"/>
        <end position="234"/>
    </location>
</feature>
<dbReference type="Proteomes" id="UP000234857">
    <property type="component" value="Unassembled WGS sequence"/>
</dbReference>
<dbReference type="SUPFAM" id="SSF52540">
    <property type="entry name" value="P-loop containing nucleoside triphosphate hydrolases"/>
    <property type="match status" value="1"/>
</dbReference>